<reference evidence="3" key="1">
    <citation type="journal article" date="2013" name="Nature">
        <title>Pan genome of the phytoplankton Emiliania underpins its global distribution.</title>
        <authorList>
            <person name="Read B.A."/>
            <person name="Kegel J."/>
            <person name="Klute M.J."/>
            <person name="Kuo A."/>
            <person name="Lefebvre S.C."/>
            <person name="Maumus F."/>
            <person name="Mayer C."/>
            <person name="Miller J."/>
            <person name="Monier A."/>
            <person name="Salamov A."/>
            <person name="Young J."/>
            <person name="Aguilar M."/>
            <person name="Claverie J.M."/>
            <person name="Frickenhaus S."/>
            <person name="Gonzalez K."/>
            <person name="Herman E.K."/>
            <person name="Lin Y.C."/>
            <person name="Napier J."/>
            <person name="Ogata H."/>
            <person name="Sarno A.F."/>
            <person name="Shmutz J."/>
            <person name="Schroeder D."/>
            <person name="de Vargas C."/>
            <person name="Verret F."/>
            <person name="von Dassow P."/>
            <person name="Valentin K."/>
            <person name="Van de Peer Y."/>
            <person name="Wheeler G."/>
            <person name="Dacks J.B."/>
            <person name="Delwiche C.F."/>
            <person name="Dyhrman S.T."/>
            <person name="Glockner G."/>
            <person name="John U."/>
            <person name="Richards T."/>
            <person name="Worden A.Z."/>
            <person name="Zhang X."/>
            <person name="Grigoriev I.V."/>
            <person name="Allen A.E."/>
            <person name="Bidle K."/>
            <person name="Borodovsky M."/>
            <person name="Bowler C."/>
            <person name="Brownlee C."/>
            <person name="Cock J.M."/>
            <person name="Elias M."/>
            <person name="Gladyshev V.N."/>
            <person name="Groth M."/>
            <person name="Guda C."/>
            <person name="Hadaegh A."/>
            <person name="Iglesias-Rodriguez M.D."/>
            <person name="Jenkins J."/>
            <person name="Jones B.M."/>
            <person name="Lawson T."/>
            <person name="Leese F."/>
            <person name="Lindquist E."/>
            <person name="Lobanov A."/>
            <person name="Lomsadze A."/>
            <person name="Malik S.B."/>
            <person name="Marsh M.E."/>
            <person name="Mackinder L."/>
            <person name="Mock T."/>
            <person name="Mueller-Roeber B."/>
            <person name="Pagarete A."/>
            <person name="Parker M."/>
            <person name="Probert I."/>
            <person name="Quesneville H."/>
            <person name="Raines C."/>
            <person name="Rensing S.A."/>
            <person name="Riano-Pachon D.M."/>
            <person name="Richier S."/>
            <person name="Rokitta S."/>
            <person name="Shiraiwa Y."/>
            <person name="Soanes D.M."/>
            <person name="van der Giezen M."/>
            <person name="Wahlund T.M."/>
            <person name="Williams B."/>
            <person name="Wilson W."/>
            <person name="Wolfe G."/>
            <person name="Wurch L.L."/>
        </authorList>
    </citation>
    <scope>NUCLEOTIDE SEQUENCE</scope>
</reference>
<sequence length="141" mass="14819">MERQLEGEADLPTAGGSPRCDPVGDDEDEMSICDDFDEAEGSNSIRPGARGEALDDEAPAAMATGGEASSSAPGGETVLGRREREEALDDEAPTVMAEGGEASSSAPPARKKTRRKSKGGRGSTMGAHQRSDERKRERERG</sequence>
<dbReference type="PaxDb" id="2903-EOD26190"/>
<dbReference type="EnsemblProtists" id="EOD26190">
    <property type="protein sequence ID" value="EOD26190"/>
    <property type="gene ID" value="EMIHUDRAFT_237006"/>
</dbReference>
<evidence type="ECO:0000313" key="3">
    <source>
        <dbReference type="Proteomes" id="UP000013827"/>
    </source>
</evidence>
<dbReference type="KEGG" id="ehx:EMIHUDRAFT_237006"/>
<dbReference type="GeneID" id="17271736"/>
<protein>
    <submittedName>
        <fullName evidence="2">Uncharacterized protein</fullName>
    </submittedName>
</protein>
<name>A0A0D3JRQ5_EMIH1</name>
<feature type="compositionally biased region" description="Acidic residues" evidence="1">
    <location>
        <begin position="23"/>
        <end position="40"/>
    </location>
</feature>
<dbReference type="Proteomes" id="UP000013827">
    <property type="component" value="Unassembled WGS sequence"/>
</dbReference>
<keyword evidence="3" id="KW-1185">Reference proteome</keyword>
<feature type="compositionally biased region" description="Low complexity" evidence="1">
    <location>
        <begin position="63"/>
        <end position="76"/>
    </location>
</feature>
<dbReference type="AlphaFoldDB" id="A0A0D3JRQ5"/>
<dbReference type="HOGENOM" id="CLU_154195_0_0_1"/>
<feature type="region of interest" description="Disordered" evidence="1">
    <location>
        <begin position="1"/>
        <end position="141"/>
    </location>
</feature>
<feature type="compositionally biased region" description="Basic and acidic residues" evidence="1">
    <location>
        <begin position="129"/>
        <end position="141"/>
    </location>
</feature>
<proteinExistence type="predicted"/>
<dbReference type="RefSeq" id="XP_005778619.1">
    <property type="nucleotide sequence ID" value="XM_005778562.1"/>
</dbReference>
<evidence type="ECO:0000256" key="1">
    <source>
        <dbReference type="SAM" id="MobiDB-lite"/>
    </source>
</evidence>
<reference evidence="2" key="2">
    <citation type="submission" date="2024-10" db="UniProtKB">
        <authorList>
            <consortium name="EnsemblProtists"/>
        </authorList>
    </citation>
    <scope>IDENTIFICATION</scope>
</reference>
<accession>A0A0D3JRQ5</accession>
<evidence type="ECO:0000313" key="2">
    <source>
        <dbReference type="EnsemblProtists" id="EOD26190"/>
    </source>
</evidence>
<feature type="compositionally biased region" description="Basic residues" evidence="1">
    <location>
        <begin position="109"/>
        <end position="119"/>
    </location>
</feature>
<organism evidence="2 3">
    <name type="scientific">Emiliania huxleyi (strain CCMP1516)</name>
    <dbReference type="NCBI Taxonomy" id="280463"/>
    <lineage>
        <taxon>Eukaryota</taxon>
        <taxon>Haptista</taxon>
        <taxon>Haptophyta</taxon>
        <taxon>Prymnesiophyceae</taxon>
        <taxon>Isochrysidales</taxon>
        <taxon>Noelaerhabdaceae</taxon>
        <taxon>Emiliania</taxon>
    </lineage>
</organism>